<keyword evidence="5 7" id="KW-1133">Transmembrane helix</keyword>
<dbReference type="PANTHER" id="PTHR42751">
    <property type="entry name" value="SODIUM/HYDROGEN EXCHANGER FAMILY/TRKA DOMAIN PROTEIN"/>
    <property type="match status" value="1"/>
</dbReference>
<keyword evidence="4 7" id="KW-0812">Transmembrane</keyword>
<evidence type="ECO:0000313" key="11">
    <source>
        <dbReference type="Proteomes" id="UP000033881"/>
    </source>
</evidence>
<dbReference type="Pfam" id="PF02254">
    <property type="entry name" value="TrkA_N"/>
    <property type="match status" value="1"/>
</dbReference>
<accession>A0A0G0M9C0</accession>
<feature type="transmembrane region" description="Helical" evidence="7">
    <location>
        <begin position="350"/>
        <end position="372"/>
    </location>
</feature>
<evidence type="ECO:0000256" key="5">
    <source>
        <dbReference type="ARBA" id="ARBA00022989"/>
    </source>
</evidence>
<dbReference type="AlphaFoldDB" id="A0A0G0M9C0"/>
<feature type="transmembrane region" description="Helical" evidence="7">
    <location>
        <begin position="171"/>
        <end position="190"/>
    </location>
</feature>
<feature type="transmembrane region" description="Helical" evidence="7">
    <location>
        <begin position="6"/>
        <end position="23"/>
    </location>
</feature>
<dbReference type="EMBL" id="LBWB01000009">
    <property type="protein sequence ID" value="KKR00689.1"/>
    <property type="molecule type" value="Genomic_DNA"/>
</dbReference>
<organism evidence="10 11">
    <name type="scientific">Candidatus Woesebacteria bacterium GW2011_GWB1_39_12</name>
    <dbReference type="NCBI Taxonomy" id="1618574"/>
    <lineage>
        <taxon>Bacteria</taxon>
        <taxon>Candidatus Woeseibacteriota</taxon>
    </lineage>
</organism>
<comment type="similarity">
    <text evidence="2">Belongs to the monovalent cation:proton antiporter 2 (CPA2) transporter (TC 2.A.37) family.</text>
</comment>
<dbReference type="GO" id="GO:0006813">
    <property type="term" value="P:potassium ion transport"/>
    <property type="evidence" value="ECO:0007669"/>
    <property type="project" value="InterPro"/>
</dbReference>
<dbReference type="GO" id="GO:0016020">
    <property type="term" value="C:membrane"/>
    <property type="evidence" value="ECO:0007669"/>
    <property type="project" value="UniProtKB-SubCell"/>
</dbReference>
<protein>
    <submittedName>
        <fullName evidence="10">Transporter, CPA2 family</fullName>
    </submittedName>
</protein>
<comment type="caution">
    <text evidence="10">The sequence shown here is derived from an EMBL/GenBank/DDBJ whole genome shotgun (WGS) entry which is preliminary data.</text>
</comment>
<dbReference type="PANTHER" id="PTHR42751:SF3">
    <property type="entry name" value="SODIUM_GLUTAMATE SYMPORTER"/>
    <property type="match status" value="1"/>
</dbReference>
<reference evidence="10 11" key="1">
    <citation type="journal article" date="2015" name="Nature">
        <title>rRNA introns, odd ribosomes, and small enigmatic genomes across a large radiation of phyla.</title>
        <authorList>
            <person name="Brown C.T."/>
            <person name="Hug L.A."/>
            <person name="Thomas B.C."/>
            <person name="Sharon I."/>
            <person name="Castelle C.J."/>
            <person name="Singh A."/>
            <person name="Wilkins M.J."/>
            <person name="Williams K.H."/>
            <person name="Banfield J.F."/>
        </authorList>
    </citation>
    <scope>NUCLEOTIDE SEQUENCE [LARGE SCALE GENOMIC DNA]</scope>
</reference>
<evidence type="ECO:0000259" key="8">
    <source>
        <dbReference type="Pfam" id="PF00999"/>
    </source>
</evidence>
<feature type="transmembrane region" description="Helical" evidence="7">
    <location>
        <begin position="210"/>
        <end position="230"/>
    </location>
</feature>
<evidence type="ECO:0000313" key="10">
    <source>
        <dbReference type="EMBL" id="KKR00689.1"/>
    </source>
</evidence>
<sequence>MNFQEIAILLVAAGFFGIIAKLIKQPILIGYLFAGFFLAATGFVGDNTYLQNLGKIGITLLLFLLGMEIKIHELFQFGKTTLVSSLVQIIVSSILAFFLSLMMGFDFIASLYIAFSLSFSSTIVVIKLLSEKKDLASFYGRLTVGILLIQDLVVILLLMFLSSAKSYDVGIINYALVGVKGVVLLFLVWFLSRRILPRLFERFISSSQELLFVGSIAWALGIALFIAGPLGFTLEIGGFLAGLSLSNLPEHVEIASRTRPLRDFFLVIFFLYLGTQLAIGQTMLYVIPQALILSLFVLVGKPLIVMTTLGILGYKKRTSLLTGLSLAQISEFSLILVALGGSLGHIKREVVSMVVLSGAITMTFSTYMILYADKIYRLVGKYLSIFERKKAREEVLVSTPKMIDHIVLVGCDRTGRNLVNYFIKKNVPFLVIDFNPKVFTALSAQKIPVIFGDVSDSDILQTANVASARMLISTSGNLADNLSLLEYVSQTNRDLITIFTAPLRLDALALYENGASYVIVPEVVAGEHIRHLLRIYGTKGEKLVKAGKSHFNRLMFT</sequence>
<feature type="transmembrane region" description="Helical" evidence="7">
    <location>
        <begin position="81"/>
        <end position="101"/>
    </location>
</feature>
<dbReference type="InterPro" id="IPR003148">
    <property type="entry name" value="RCK_N"/>
</dbReference>
<dbReference type="STRING" id="1618574.UT24_C0009G0006"/>
<proteinExistence type="inferred from homology"/>
<feature type="transmembrane region" description="Helical" evidence="7">
    <location>
        <begin position="290"/>
        <end position="312"/>
    </location>
</feature>
<feature type="domain" description="RCK N-terminal" evidence="9">
    <location>
        <begin position="406"/>
        <end position="521"/>
    </location>
</feature>
<evidence type="ECO:0000256" key="4">
    <source>
        <dbReference type="ARBA" id="ARBA00022692"/>
    </source>
</evidence>
<feature type="transmembrane region" description="Helical" evidence="7">
    <location>
        <begin position="50"/>
        <end position="69"/>
    </location>
</feature>
<evidence type="ECO:0000256" key="2">
    <source>
        <dbReference type="ARBA" id="ARBA00005551"/>
    </source>
</evidence>
<dbReference type="GO" id="GO:1902600">
    <property type="term" value="P:proton transmembrane transport"/>
    <property type="evidence" value="ECO:0007669"/>
    <property type="project" value="InterPro"/>
</dbReference>
<evidence type="ECO:0000256" key="7">
    <source>
        <dbReference type="SAM" id="Phobius"/>
    </source>
</evidence>
<comment type="subcellular location">
    <subcellularLocation>
        <location evidence="1">Membrane</location>
        <topology evidence="1">Multi-pass membrane protein</topology>
    </subcellularLocation>
</comment>
<feature type="transmembrane region" description="Helical" evidence="7">
    <location>
        <begin position="107"/>
        <end position="126"/>
    </location>
</feature>
<dbReference type="Gene3D" id="3.40.50.720">
    <property type="entry name" value="NAD(P)-binding Rossmann-like Domain"/>
    <property type="match status" value="1"/>
</dbReference>
<dbReference type="Gene3D" id="1.20.1530.20">
    <property type="match status" value="1"/>
</dbReference>
<evidence type="ECO:0000256" key="1">
    <source>
        <dbReference type="ARBA" id="ARBA00004141"/>
    </source>
</evidence>
<dbReference type="InterPro" id="IPR036291">
    <property type="entry name" value="NAD(P)-bd_dom_sf"/>
</dbReference>
<evidence type="ECO:0000256" key="3">
    <source>
        <dbReference type="ARBA" id="ARBA00022448"/>
    </source>
</evidence>
<dbReference type="InterPro" id="IPR038770">
    <property type="entry name" value="Na+/solute_symporter_sf"/>
</dbReference>
<dbReference type="Proteomes" id="UP000033881">
    <property type="component" value="Unassembled WGS sequence"/>
</dbReference>
<name>A0A0G0M9C0_9BACT</name>
<feature type="transmembrane region" description="Helical" evidence="7">
    <location>
        <begin position="138"/>
        <end position="159"/>
    </location>
</feature>
<feature type="domain" description="Cation/H+ exchanger transmembrane" evidence="8">
    <location>
        <begin position="14"/>
        <end position="363"/>
    </location>
</feature>
<evidence type="ECO:0000259" key="9">
    <source>
        <dbReference type="Pfam" id="PF02254"/>
    </source>
</evidence>
<keyword evidence="6 7" id="KW-0472">Membrane</keyword>
<feature type="transmembrane region" description="Helical" evidence="7">
    <location>
        <begin position="264"/>
        <end position="284"/>
    </location>
</feature>
<dbReference type="InterPro" id="IPR006153">
    <property type="entry name" value="Cation/H_exchanger_TM"/>
</dbReference>
<dbReference type="GO" id="GO:0015297">
    <property type="term" value="F:antiporter activity"/>
    <property type="evidence" value="ECO:0007669"/>
    <property type="project" value="InterPro"/>
</dbReference>
<evidence type="ECO:0000256" key="6">
    <source>
        <dbReference type="ARBA" id="ARBA00023136"/>
    </source>
</evidence>
<keyword evidence="3" id="KW-0813">Transport</keyword>
<gene>
    <name evidence="10" type="ORF">UT24_C0009G0006</name>
</gene>
<dbReference type="SUPFAM" id="SSF51735">
    <property type="entry name" value="NAD(P)-binding Rossmann-fold domains"/>
    <property type="match status" value="1"/>
</dbReference>
<dbReference type="Pfam" id="PF00999">
    <property type="entry name" value="Na_H_Exchanger"/>
    <property type="match status" value="1"/>
</dbReference>
<feature type="transmembrane region" description="Helical" evidence="7">
    <location>
        <begin position="324"/>
        <end position="344"/>
    </location>
</feature>